<dbReference type="PANTHER" id="PTHR45749:SF21">
    <property type="entry name" value="DUF4371 DOMAIN-CONTAINING PROTEIN"/>
    <property type="match status" value="1"/>
</dbReference>
<sequence length="180" mass="20310">MCKKRGRLLVEILKKTEPEGLDIKNCRGQSYDSDENMAGKYQGVQTHISESNPLAKFVPCAAHTLNLVGVMAGYFGAINCLYIYFSASTNRWEVLLKYSPLALKKEIDTRWSSRREAVTNVHKHLDKIVEAFNHLALDAVSSPETKSVSVSYIEHQKASNVSYDDVIKSFTAKKRKIKLK</sequence>
<organism evidence="1 2">
    <name type="scientific">Araneus ventricosus</name>
    <name type="common">Orbweaver spider</name>
    <name type="synonym">Epeira ventricosa</name>
    <dbReference type="NCBI Taxonomy" id="182803"/>
    <lineage>
        <taxon>Eukaryota</taxon>
        <taxon>Metazoa</taxon>
        <taxon>Ecdysozoa</taxon>
        <taxon>Arthropoda</taxon>
        <taxon>Chelicerata</taxon>
        <taxon>Arachnida</taxon>
        <taxon>Araneae</taxon>
        <taxon>Araneomorphae</taxon>
        <taxon>Entelegynae</taxon>
        <taxon>Araneoidea</taxon>
        <taxon>Araneidae</taxon>
        <taxon>Araneus</taxon>
    </lineage>
</organism>
<dbReference type="AlphaFoldDB" id="A0A4Y2L1Y2"/>
<dbReference type="SUPFAM" id="SSF53098">
    <property type="entry name" value="Ribonuclease H-like"/>
    <property type="match status" value="1"/>
</dbReference>
<comment type="caution">
    <text evidence="1">The sequence shown here is derived from an EMBL/GenBank/DDBJ whole genome shotgun (WGS) entry which is preliminary data.</text>
</comment>
<protein>
    <recommendedName>
        <fullName evidence="3">DUF4371 domain-containing protein</fullName>
    </recommendedName>
</protein>
<keyword evidence="2" id="KW-1185">Reference proteome</keyword>
<dbReference type="PANTHER" id="PTHR45749">
    <property type="match status" value="1"/>
</dbReference>
<proteinExistence type="predicted"/>
<evidence type="ECO:0008006" key="3">
    <source>
        <dbReference type="Google" id="ProtNLM"/>
    </source>
</evidence>
<dbReference type="Proteomes" id="UP000499080">
    <property type="component" value="Unassembled WGS sequence"/>
</dbReference>
<gene>
    <name evidence="1" type="ORF">AVEN_103452_1</name>
</gene>
<dbReference type="InterPro" id="IPR012337">
    <property type="entry name" value="RNaseH-like_sf"/>
</dbReference>
<evidence type="ECO:0000313" key="1">
    <source>
        <dbReference type="EMBL" id="GBN08615.1"/>
    </source>
</evidence>
<accession>A0A4Y2L1Y2</accession>
<reference evidence="1 2" key="1">
    <citation type="journal article" date="2019" name="Sci. Rep.">
        <title>Orb-weaving spider Araneus ventricosus genome elucidates the spidroin gene catalogue.</title>
        <authorList>
            <person name="Kono N."/>
            <person name="Nakamura H."/>
            <person name="Ohtoshi R."/>
            <person name="Moran D.A.P."/>
            <person name="Shinohara A."/>
            <person name="Yoshida Y."/>
            <person name="Fujiwara M."/>
            <person name="Mori M."/>
            <person name="Tomita M."/>
            <person name="Arakawa K."/>
        </authorList>
    </citation>
    <scope>NUCLEOTIDE SEQUENCE [LARGE SCALE GENOMIC DNA]</scope>
</reference>
<name>A0A4Y2L1Y2_ARAVE</name>
<dbReference type="OrthoDB" id="6759200at2759"/>
<dbReference type="EMBL" id="BGPR01005277">
    <property type="protein sequence ID" value="GBN08615.1"/>
    <property type="molecule type" value="Genomic_DNA"/>
</dbReference>
<evidence type="ECO:0000313" key="2">
    <source>
        <dbReference type="Proteomes" id="UP000499080"/>
    </source>
</evidence>